<dbReference type="HOGENOM" id="CLU_033651_1_0_1"/>
<evidence type="ECO:0000313" key="3">
    <source>
        <dbReference type="Proteomes" id="UP000054477"/>
    </source>
</evidence>
<gene>
    <name evidence="2" type="ORF">K443DRAFT_12664</name>
</gene>
<evidence type="ECO:0000313" key="2">
    <source>
        <dbReference type="EMBL" id="KIJ93701.1"/>
    </source>
</evidence>
<dbReference type="AlphaFoldDB" id="A0A0C9X7V6"/>
<sequence>MRFAAIDGGVAFGERTALLCLAVGRTVAPSLINEALESAWGLVLMLDQYFTNIATYDLTILTGEGAHKVENTAGQASLDGQGGTELISQTKNEHRNVYYRLYTREGPLDSNNPIFCNDRSISRISSKSVRPPHTAASLKRCKPLDDSARLELRRNSGPGSSEVHPVIFVVDEGAAEKRPKSASNAGSNELPLWKAEQQYAVSKTWFDDSDSSLGRIDIFTIPPPHTFASLEHCLVHVEGVSGHDFQLLENGDGEVTLNDGDAIALLTNRFPGSKQSQPIVFTYARNASDNTTAPESPSHSKRLTATSNWGE</sequence>
<name>A0A0C9X7V6_9AGAR</name>
<dbReference type="Proteomes" id="UP000054477">
    <property type="component" value="Unassembled WGS sequence"/>
</dbReference>
<accession>A0A0C9X7V6</accession>
<protein>
    <submittedName>
        <fullName evidence="2">Uncharacterized protein</fullName>
    </submittedName>
</protein>
<keyword evidence="3" id="KW-1185">Reference proteome</keyword>
<reference evidence="2 3" key="1">
    <citation type="submission" date="2014-04" db="EMBL/GenBank/DDBJ databases">
        <authorList>
            <consortium name="DOE Joint Genome Institute"/>
            <person name="Kuo A."/>
            <person name="Kohler A."/>
            <person name="Nagy L.G."/>
            <person name="Floudas D."/>
            <person name="Copeland A."/>
            <person name="Barry K.W."/>
            <person name="Cichocki N."/>
            <person name="Veneault-Fourrey C."/>
            <person name="LaButti K."/>
            <person name="Lindquist E.A."/>
            <person name="Lipzen A."/>
            <person name="Lundell T."/>
            <person name="Morin E."/>
            <person name="Murat C."/>
            <person name="Sun H."/>
            <person name="Tunlid A."/>
            <person name="Henrissat B."/>
            <person name="Grigoriev I.V."/>
            <person name="Hibbett D.S."/>
            <person name="Martin F."/>
            <person name="Nordberg H.P."/>
            <person name="Cantor M.N."/>
            <person name="Hua S.X."/>
        </authorList>
    </citation>
    <scope>NUCLEOTIDE SEQUENCE [LARGE SCALE GENOMIC DNA]</scope>
    <source>
        <strain evidence="2 3">LaAM-08-1</strain>
    </source>
</reference>
<reference evidence="3" key="2">
    <citation type="submission" date="2015-01" db="EMBL/GenBank/DDBJ databases">
        <title>Evolutionary Origins and Diversification of the Mycorrhizal Mutualists.</title>
        <authorList>
            <consortium name="DOE Joint Genome Institute"/>
            <consortium name="Mycorrhizal Genomics Consortium"/>
            <person name="Kohler A."/>
            <person name="Kuo A."/>
            <person name="Nagy L.G."/>
            <person name="Floudas D."/>
            <person name="Copeland A."/>
            <person name="Barry K.W."/>
            <person name="Cichocki N."/>
            <person name="Veneault-Fourrey C."/>
            <person name="LaButti K."/>
            <person name="Lindquist E.A."/>
            <person name="Lipzen A."/>
            <person name="Lundell T."/>
            <person name="Morin E."/>
            <person name="Murat C."/>
            <person name="Riley R."/>
            <person name="Ohm R."/>
            <person name="Sun H."/>
            <person name="Tunlid A."/>
            <person name="Henrissat B."/>
            <person name="Grigoriev I.V."/>
            <person name="Hibbett D.S."/>
            <person name="Martin F."/>
        </authorList>
    </citation>
    <scope>NUCLEOTIDE SEQUENCE [LARGE SCALE GENOMIC DNA]</scope>
    <source>
        <strain evidence="3">LaAM-08-1</strain>
    </source>
</reference>
<proteinExistence type="predicted"/>
<dbReference type="EMBL" id="KN838829">
    <property type="protein sequence ID" value="KIJ93701.1"/>
    <property type="molecule type" value="Genomic_DNA"/>
</dbReference>
<evidence type="ECO:0000256" key="1">
    <source>
        <dbReference type="SAM" id="MobiDB-lite"/>
    </source>
</evidence>
<organism evidence="2 3">
    <name type="scientific">Laccaria amethystina LaAM-08-1</name>
    <dbReference type="NCBI Taxonomy" id="1095629"/>
    <lineage>
        <taxon>Eukaryota</taxon>
        <taxon>Fungi</taxon>
        <taxon>Dikarya</taxon>
        <taxon>Basidiomycota</taxon>
        <taxon>Agaricomycotina</taxon>
        <taxon>Agaricomycetes</taxon>
        <taxon>Agaricomycetidae</taxon>
        <taxon>Agaricales</taxon>
        <taxon>Agaricineae</taxon>
        <taxon>Hydnangiaceae</taxon>
        <taxon>Laccaria</taxon>
    </lineage>
</organism>
<feature type="region of interest" description="Disordered" evidence="1">
    <location>
        <begin position="288"/>
        <end position="311"/>
    </location>
</feature>